<feature type="region of interest" description="Disordered" evidence="2">
    <location>
        <begin position="618"/>
        <end position="645"/>
    </location>
</feature>
<dbReference type="AlphaFoldDB" id="A0A642V7L5"/>
<evidence type="ECO:0008006" key="5">
    <source>
        <dbReference type="Google" id="ProtNLM"/>
    </source>
</evidence>
<feature type="compositionally biased region" description="Acidic residues" evidence="2">
    <location>
        <begin position="618"/>
        <end position="636"/>
    </location>
</feature>
<dbReference type="GO" id="GO:0001042">
    <property type="term" value="F:RNA polymerase I core binding"/>
    <property type="evidence" value="ECO:0007669"/>
    <property type="project" value="TreeGrafter"/>
</dbReference>
<feature type="region of interest" description="Disordered" evidence="2">
    <location>
        <begin position="261"/>
        <end position="316"/>
    </location>
</feature>
<comment type="similarity">
    <text evidence="1">Belongs to the RRN3 family.</text>
</comment>
<evidence type="ECO:0000313" key="3">
    <source>
        <dbReference type="EMBL" id="KAA8915633.1"/>
    </source>
</evidence>
<protein>
    <recommendedName>
        <fullName evidence="5">RNA polymerase I-specific transcription initiation factor RRN3</fullName>
    </recommendedName>
</protein>
<dbReference type="GO" id="GO:0005634">
    <property type="term" value="C:nucleus"/>
    <property type="evidence" value="ECO:0007669"/>
    <property type="project" value="TreeGrafter"/>
</dbReference>
<comment type="caution">
    <text evidence="3">The sequence shown here is derived from an EMBL/GenBank/DDBJ whole genome shotgun (WGS) entry which is preliminary data.</text>
</comment>
<dbReference type="PANTHER" id="PTHR12790:SF0">
    <property type="entry name" value="RNA POLYMERASE I-SPECIFIC TRANSCRIPTION INITIATION FACTOR RRN3-RELATED"/>
    <property type="match status" value="1"/>
</dbReference>
<dbReference type="Pfam" id="PF05327">
    <property type="entry name" value="RRN3"/>
    <property type="match status" value="1"/>
</dbReference>
<dbReference type="EMBL" id="SWFS01000153">
    <property type="protein sequence ID" value="KAA8915633.1"/>
    <property type="molecule type" value="Genomic_DNA"/>
</dbReference>
<evidence type="ECO:0000256" key="2">
    <source>
        <dbReference type="SAM" id="MobiDB-lite"/>
    </source>
</evidence>
<dbReference type="VEuPathDB" id="FungiDB:TRICI_002214"/>
<dbReference type="InterPro" id="IPR007991">
    <property type="entry name" value="RNA_pol_I_trans_ini_fac_RRN3"/>
</dbReference>
<evidence type="ECO:0000313" key="4">
    <source>
        <dbReference type="Proteomes" id="UP000761534"/>
    </source>
</evidence>
<name>A0A642V7L5_9ASCO</name>
<dbReference type="InterPro" id="IPR016024">
    <property type="entry name" value="ARM-type_fold"/>
</dbReference>
<reference evidence="3" key="1">
    <citation type="journal article" date="2019" name="G3 (Bethesda)">
        <title>Genome Assemblies of Two Rare Opportunistic Yeast Pathogens: Diutina rugosa (syn. Candida rugosa) and Trichomonascus ciferrii (syn. Candida ciferrii).</title>
        <authorList>
            <person name="Mixao V."/>
            <person name="Saus E."/>
            <person name="Hansen A.P."/>
            <person name="Lass-Florl C."/>
            <person name="Gabaldon T."/>
        </authorList>
    </citation>
    <scope>NUCLEOTIDE SEQUENCE</scope>
    <source>
        <strain evidence="3">CBS 4856</strain>
    </source>
</reference>
<dbReference type="Proteomes" id="UP000761534">
    <property type="component" value="Unassembled WGS sequence"/>
</dbReference>
<dbReference type="GO" id="GO:0006361">
    <property type="term" value="P:transcription initiation at RNA polymerase I promoter"/>
    <property type="evidence" value="ECO:0007669"/>
    <property type="project" value="InterPro"/>
</dbReference>
<sequence length="645" mass="73495">MPTATLTTNTATNTATTPTATTATSTAPKSVLKRKYCELSNSPVVGRKEQKMTMDQEYPATTEGFTHSMYKAYVHDVLSELDKQNSEPLNTLSSKISLPASSSEAHSTEQLGHIISALTSEITRLDTPNSSSIIAAILKLKWSNRGEDFVSTYSRFLGVLVSGIPKWWSDVANKMVSEFVLECTEPQHYVLKYILWLTPTASSSVKDILEKNFPHKSDSAKSHVRYINNILRTADYCPELQYTVWDLIFNRTVQLDLELYEEIDEDEDDDDDEEDDEGDEEEEEEDEEEEENDEGADDEEDQNDEDDDISDAESEYLEDSNVPNFVTVRKKLDAVVTTIFDNLDTKFTTEALISGQATPLFKLLLDLFKKNILSTHRTRSVQYILFKICHAHHDLLDAFLSFMIGLALDPTADVGLRQKSMQYISSFIARAKGLSRHLIVFVVSYLTQWLERYIQEREVEVETAVGGMSRFKMFYSVSQALFYIFCFRHASLRNPTTGDWECGLDKLFQRLIVTKFNPLRYCKRTVVAMFARIAQKEDVVYCFSIMEQNRLGGFRSSSPTNNQSALANSNFASTSTTWNPNEFAALEGYFPFDPLVLPKARRMIKDLYVEWDDVAEDFDSGSESYDEDDDEDEDIQDYSHVSDDE</sequence>
<proteinExistence type="inferred from homology"/>
<dbReference type="PANTHER" id="PTHR12790">
    <property type="entry name" value="TRANSCRIPTION INITIATION FACTOR IA RRN3"/>
    <property type="match status" value="1"/>
</dbReference>
<organism evidence="3 4">
    <name type="scientific">Trichomonascus ciferrii</name>
    <dbReference type="NCBI Taxonomy" id="44093"/>
    <lineage>
        <taxon>Eukaryota</taxon>
        <taxon>Fungi</taxon>
        <taxon>Dikarya</taxon>
        <taxon>Ascomycota</taxon>
        <taxon>Saccharomycotina</taxon>
        <taxon>Dipodascomycetes</taxon>
        <taxon>Dipodascales</taxon>
        <taxon>Trichomonascaceae</taxon>
        <taxon>Trichomonascus</taxon>
        <taxon>Trichomonascus ciferrii complex</taxon>
    </lineage>
</organism>
<dbReference type="SUPFAM" id="SSF48371">
    <property type="entry name" value="ARM repeat"/>
    <property type="match status" value="2"/>
</dbReference>
<gene>
    <name evidence="3" type="ORF">TRICI_002214</name>
</gene>
<dbReference type="OrthoDB" id="26970at2759"/>
<dbReference type="GO" id="GO:0001181">
    <property type="term" value="F:RNA polymerase I general transcription initiation factor activity"/>
    <property type="evidence" value="ECO:0007669"/>
    <property type="project" value="InterPro"/>
</dbReference>
<accession>A0A642V7L5</accession>
<evidence type="ECO:0000256" key="1">
    <source>
        <dbReference type="ARBA" id="ARBA00010098"/>
    </source>
</evidence>
<keyword evidence="4" id="KW-1185">Reference proteome</keyword>
<feature type="region of interest" description="Disordered" evidence="2">
    <location>
        <begin position="1"/>
        <end position="27"/>
    </location>
</feature>